<name>A0ABS0EKS6_9FLAO</name>
<accession>A0ABS0EKS6</accession>
<gene>
    <name evidence="2" type="ORF">ITJ86_13785</name>
</gene>
<dbReference type="InterPro" id="IPR001173">
    <property type="entry name" value="Glyco_trans_2-like"/>
</dbReference>
<sequence>MLISIITINYNDLEGLQKTMKSVLGQTYTDIEYIIIDGGSEDGSKAYIESCEQDLAYWVSEPDNGIYNAMNKGIAHATGDYLLFLNSGDWLLDDLVIENFVNFIPVEDIIYGKIKWIKEQKIWDDDFSNKITFKYFSKASLPHQGSFIKHKLFREIGNYDEKLKITSDWKFFVLAIYKYNCSFKRINMFISMCNRDGLSCLPESWPLILKEREETMKTYFPAFYSDLAIYENVEEKLLTKIHKLKRNQRFWISKALIKIFK</sequence>
<dbReference type="Gene3D" id="3.90.550.10">
    <property type="entry name" value="Spore Coat Polysaccharide Biosynthesis Protein SpsA, Chain A"/>
    <property type="match status" value="1"/>
</dbReference>
<keyword evidence="3" id="KW-1185">Reference proteome</keyword>
<evidence type="ECO:0000259" key="1">
    <source>
        <dbReference type="Pfam" id="PF00535"/>
    </source>
</evidence>
<feature type="domain" description="Glycosyltransferase 2-like" evidence="1">
    <location>
        <begin position="4"/>
        <end position="119"/>
    </location>
</feature>
<evidence type="ECO:0000313" key="2">
    <source>
        <dbReference type="EMBL" id="MBF8150977.1"/>
    </source>
</evidence>
<dbReference type="SUPFAM" id="SSF53448">
    <property type="entry name" value="Nucleotide-diphospho-sugar transferases"/>
    <property type="match status" value="1"/>
</dbReference>
<dbReference type="CDD" id="cd06433">
    <property type="entry name" value="GT_2_WfgS_like"/>
    <property type="match status" value="1"/>
</dbReference>
<protein>
    <submittedName>
        <fullName evidence="2">Glycosyltransferase</fullName>
    </submittedName>
</protein>
<dbReference type="PANTHER" id="PTHR22916:SF67">
    <property type="entry name" value="COLANIC ACID BIOSYNTHESIS GLYCOSYL TRANSFERASE WCAE-RELATED"/>
    <property type="match status" value="1"/>
</dbReference>
<proteinExistence type="predicted"/>
<dbReference type="Proteomes" id="UP000611215">
    <property type="component" value="Unassembled WGS sequence"/>
</dbReference>
<dbReference type="InterPro" id="IPR029044">
    <property type="entry name" value="Nucleotide-diphossugar_trans"/>
</dbReference>
<evidence type="ECO:0000313" key="3">
    <source>
        <dbReference type="Proteomes" id="UP000611215"/>
    </source>
</evidence>
<comment type="caution">
    <text evidence="2">The sequence shown here is derived from an EMBL/GenBank/DDBJ whole genome shotgun (WGS) entry which is preliminary data.</text>
</comment>
<dbReference type="EMBL" id="JADOET010000013">
    <property type="protein sequence ID" value="MBF8150977.1"/>
    <property type="molecule type" value="Genomic_DNA"/>
</dbReference>
<reference evidence="2 3" key="1">
    <citation type="submission" date="2020-11" db="EMBL/GenBank/DDBJ databases">
        <title>Winogradskyella marina sp. nov., isolated from marine sediment.</title>
        <authorList>
            <person name="Bo J."/>
            <person name="Wang S."/>
            <person name="Song X."/>
            <person name="Du Z."/>
        </authorList>
    </citation>
    <scope>NUCLEOTIDE SEQUENCE [LARGE SCALE GENOMIC DNA]</scope>
    <source>
        <strain evidence="2 3">F6397</strain>
    </source>
</reference>
<organism evidence="2 3">
    <name type="scientific">Winogradskyella marina</name>
    <dbReference type="NCBI Taxonomy" id="2785530"/>
    <lineage>
        <taxon>Bacteria</taxon>
        <taxon>Pseudomonadati</taxon>
        <taxon>Bacteroidota</taxon>
        <taxon>Flavobacteriia</taxon>
        <taxon>Flavobacteriales</taxon>
        <taxon>Flavobacteriaceae</taxon>
        <taxon>Winogradskyella</taxon>
    </lineage>
</organism>
<dbReference type="Pfam" id="PF00535">
    <property type="entry name" value="Glycos_transf_2"/>
    <property type="match status" value="1"/>
</dbReference>
<dbReference type="PANTHER" id="PTHR22916">
    <property type="entry name" value="GLYCOSYLTRANSFERASE"/>
    <property type="match status" value="1"/>
</dbReference>
<dbReference type="RefSeq" id="WP_195872233.1">
    <property type="nucleotide sequence ID" value="NZ_JADOET010000013.1"/>
</dbReference>